<proteinExistence type="predicted"/>
<dbReference type="EMBL" id="LSRX01000765">
    <property type="protein sequence ID" value="OLP89347.1"/>
    <property type="molecule type" value="Genomic_DNA"/>
</dbReference>
<comment type="caution">
    <text evidence="1">The sequence shown here is derived from an EMBL/GenBank/DDBJ whole genome shotgun (WGS) entry which is preliminary data.</text>
</comment>
<accession>A0A1Q9D2E1</accession>
<name>A0A1Q9D2E1_SYMMI</name>
<protein>
    <submittedName>
        <fullName evidence="1">Uncharacterized protein</fullName>
    </submittedName>
</protein>
<keyword evidence="2" id="KW-1185">Reference proteome</keyword>
<evidence type="ECO:0000313" key="1">
    <source>
        <dbReference type="EMBL" id="OLP89347.1"/>
    </source>
</evidence>
<organism evidence="1 2">
    <name type="scientific">Symbiodinium microadriaticum</name>
    <name type="common">Dinoflagellate</name>
    <name type="synonym">Zooxanthella microadriatica</name>
    <dbReference type="NCBI Taxonomy" id="2951"/>
    <lineage>
        <taxon>Eukaryota</taxon>
        <taxon>Sar</taxon>
        <taxon>Alveolata</taxon>
        <taxon>Dinophyceae</taxon>
        <taxon>Suessiales</taxon>
        <taxon>Symbiodiniaceae</taxon>
        <taxon>Symbiodinium</taxon>
    </lineage>
</organism>
<dbReference type="Proteomes" id="UP000186817">
    <property type="component" value="Unassembled WGS sequence"/>
</dbReference>
<evidence type="ECO:0000313" key="2">
    <source>
        <dbReference type="Proteomes" id="UP000186817"/>
    </source>
</evidence>
<sequence>MGPTTEDGGLAADTAAVRDAGDSVVAHDLSLIGRGGGGPRGADAESLYGTAGAPLCKDAADFLPEREMWAWCDFYAPGASMPDDTTCNGHEGCYGGQGWCHCEGKTGCQGVGGIWNAQTCAMEVDKFSPEQQQMLREADLQGNCLDLEANGMKAQDLVSWPAQTCCHSFPASVCNKELEAQTPCLQDEDFEHNKSMWAWCDTYIAAPSQEGCHGDEWHCHCETQAGCLGVGGRWEEYQCWQDLKWMSAEVHEGILKAKTQHTCDDVEVWHSPLEYNVDWLGWAASSEFNAIGGYIL</sequence>
<reference evidence="1 2" key="1">
    <citation type="submission" date="2016-02" db="EMBL/GenBank/DDBJ databases">
        <title>Genome analysis of coral dinoflagellate symbionts highlights evolutionary adaptations to a symbiotic lifestyle.</title>
        <authorList>
            <person name="Aranda M."/>
            <person name="Li Y."/>
            <person name="Liew Y.J."/>
            <person name="Baumgarten S."/>
            <person name="Simakov O."/>
            <person name="Wilson M."/>
            <person name="Piel J."/>
            <person name="Ashoor H."/>
            <person name="Bougouffa S."/>
            <person name="Bajic V.B."/>
            <person name="Ryu T."/>
            <person name="Ravasi T."/>
            <person name="Bayer T."/>
            <person name="Micklem G."/>
            <person name="Kim H."/>
            <person name="Bhak J."/>
            <person name="Lajeunesse T.C."/>
            <person name="Voolstra C.R."/>
        </authorList>
    </citation>
    <scope>NUCLEOTIDE SEQUENCE [LARGE SCALE GENOMIC DNA]</scope>
    <source>
        <strain evidence="1 2">CCMP2467</strain>
    </source>
</reference>
<dbReference type="OrthoDB" id="405910at2759"/>
<dbReference type="AlphaFoldDB" id="A0A1Q9D2E1"/>
<gene>
    <name evidence="1" type="ORF">AK812_SmicGene29209</name>
</gene>